<accession>A0AA88YNG7</accession>
<dbReference type="EMBL" id="VSWD01000001">
    <property type="protein sequence ID" value="KAK3108592.1"/>
    <property type="molecule type" value="Genomic_DNA"/>
</dbReference>
<dbReference type="AlphaFoldDB" id="A0AA88YNG7"/>
<proteinExistence type="predicted"/>
<gene>
    <name evidence="1" type="ORF">FSP39_011563</name>
</gene>
<organism evidence="1 2">
    <name type="scientific">Pinctada imbricata</name>
    <name type="common">Atlantic pearl-oyster</name>
    <name type="synonym">Pinctada martensii</name>
    <dbReference type="NCBI Taxonomy" id="66713"/>
    <lineage>
        <taxon>Eukaryota</taxon>
        <taxon>Metazoa</taxon>
        <taxon>Spiralia</taxon>
        <taxon>Lophotrochozoa</taxon>
        <taxon>Mollusca</taxon>
        <taxon>Bivalvia</taxon>
        <taxon>Autobranchia</taxon>
        <taxon>Pteriomorphia</taxon>
        <taxon>Pterioida</taxon>
        <taxon>Pterioidea</taxon>
        <taxon>Pteriidae</taxon>
        <taxon>Pinctada</taxon>
    </lineage>
</organism>
<evidence type="ECO:0000313" key="2">
    <source>
        <dbReference type="Proteomes" id="UP001186944"/>
    </source>
</evidence>
<protein>
    <submittedName>
        <fullName evidence="1">Uncharacterized protein</fullName>
    </submittedName>
</protein>
<sequence>MGAAIARSNSRESALSQISRCYNGKSGHRIFTLMRQNMHDIDVWFAIFETENYKKLRDRFIEDKRTENFKEITASNSSEVFLKDGWNLRFFITEGAKNLSHEYHKFIGGSNYNLKLIKIMPTLNKANFAECRVMKKNDGGKHEELLVFPFDIARAVAPSMRKPQGIQNVEPWQQRFPQGISHKVPRGNNRALPSERMHTEYQGWLNDKILRELASNLEEKDIWQLGIQLEIEVDTLTKIEKEFSKDITRGYNIAIVCSSVREDVCVLVSYVCPDYCEQHRRNNDNQVVRPYTNVPYGERMKTIYFKGQATKVKMD</sequence>
<evidence type="ECO:0000313" key="1">
    <source>
        <dbReference type="EMBL" id="KAK3108592.1"/>
    </source>
</evidence>
<name>A0AA88YNG7_PINIB</name>
<dbReference type="Proteomes" id="UP001186944">
    <property type="component" value="Unassembled WGS sequence"/>
</dbReference>
<reference evidence="1" key="1">
    <citation type="submission" date="2019-08" db="EMBL/GenBank/DDBJ databases">
        <title>The improved chromosome-level genome for the pearl oyster Pinctada fucata martensii using PacBio sequencing and Hi-C.</title>
        <authorList>
            <person name="Zheng Z."/>
        </authorList>
    </citation>
    <scope>NUCLEOTIDE SEQUENCE</scope>
    <source>
        <strain evidence="1">ZZ-2019</strain>
        <tissue evidence="1">Adductor muscle</tissue>
    </source>
</reference>
<keyword evidence="2" id="KW-1185">Reference proteome</keyword>
<comment type="caution">
    <text evidence="1">The sequence shown here is derived from an EMBL/GenBank/DDBJ whole genome shotgun (WGS) entry which is preliminary data.</text>
</comment>